<evidence type="ECO:0000256" key="10">
    <source>
        <dbReference type="RuleBase" id="RU004169"/>
    </source>
</evidence>
<dbReference type="RefSeq" id="WP_077389137.1">
    <property type="nucleotide sequence ID" value="NZ_CP019645.1"/>
</dbReference>
<organism evidence="13 14">
    <name type="scientific">Helicobacter bilis</name>
    <dbReference type="NCBI Taxonomy" id="37372"/>
    <lineage>
        <taxon>Bacteria</taxon>
        <taxon>Pseudomonadati</taxon>
        <taxon>Campylobacterota</taxon>
        <taxon>Epsilonproteobacteria</taxon>
        <taxon>Campylobacterales</taxon>
        <taxon>Helicobacteraceae</taxon>
        <taxon>Helicobacter</taxon>
    </lineage>
</organism>
<evidence type="ECO:0000256" key="2">
    <source>
        <dbReference type="ARBA" id="ARBA00009935"/>
    </source>
</evidence>
<evidence type="ECO:0000313" key="14">
    <source>
        <dbReference type="Proteomes" id="UP000188298"/>
    </source>
</evidence>
<dbReference type="Pfam" id="PF01208">
    <property type="entry name" value="URO-D"/>
    <property type="match status" value="1"/>
</dbReference>
<dbReference type="NCBIfam" id="TIGR01464">
    <property type="entry name" value="hemE"/>
    <property type="match status" value="1"/>
</dbReference>
<evidence type="ECO:0000313" key="13">
    <source>
        <dbReference type="EMBL" id="AQQ60167.1"/>
    </source>
</evidence>
<dbReference type="Proteomes" id="UP000188298">
    <property type="component" value="Chromosome"/>
</dbReference>
<feature type="site" description="Transition state stabilizer" evidence="8">
    <location>
        <position position="71"/>
    </location>
</feature>
<feature type="binding site" evidence="8">
    <location>
        <begin position="21"/>
        <end position="25"/>
    </location>
    <ligand>
        <name>substrate</name>
    </ligand>
</feature>
<feature type="binding site" evidence="8">
    <location>
        <position position="147"/>
    </location>
    <ligand>
        <name>substrate</name>
    </ligand>
</feature>
<feature type="domain" description="Uroporphyrinogen decarboxylase (URO-D)" evidence="12">
    <location>
        <begin position="135"/>
        <end position="151"/>
    </location>
</feature>
<feature type="binding site" evidence="8">
    <location>
        <position position="71"/>
    </location>
    <ligand>
        <name>substrate</name>
    </ligand>
</feature>
<evidence type="ECO:0000256" key="4">
    <source>
        <dbReference type="ARBA" id="ARBA00022490"/>
    </source>
</evidence>
<evidence type="ECO:0000256" key="1">
    <source>
        <dbReference type="ARBA" id="ARBA00004804"/>
    </source>
</evidence>
<keyword evidence="5 8" id="KW-0210">Decarboxylase</keyword>
<keyword evidence="4 8" id="KW-0963">Cytoplasm</keyword>
<dbReference type="PROSITE" id="PS00907">
    <property type="entry name" value="UROD_2"/>
    <property type="match status" value="1"/>
</dbReference>
<keyword evidence="6 8" id="KW-0456">Lyase</keyword>
<dbReference type="HAMAP" id="MF_00218">
    <property type="entry name" value="URO_D"/>
    <property type="match status" value="1"/>
</dbReference>
<accession>A0A1Q2LJI4</accession>
<dbReference type="PANTHER" id="PTHR21091">
    <property type="entry name" value="METHYLTETRAHYDROFOLATE:HOMOCYSTEINE METHYLTRANSFERASE RELATED"/>
    <property type="match status" value="1"/>
</dbReference>
<dbReference type="EC" id="4.1.1.37" evidence="3 8"/>
<comment type="subunit">
    <text evidence="8">Homodimer.</text>
</comment>
<dbReference type="InterPro" id="IPR006361">
    <property type="entry name" value="Uroporphyrinogen_deCO2ase_HemE"/>
</dbReference>
<dbReference type="GO" id="GO:0005829">
    <property type="term" value="C:cytosol"/>
    <property type="evidence" value="ECO:0007669"/>
    <property type="project" value="TreeGrafter"/>
</dbReference>
<dbReference type="CDD" id="cd00717">
    <property type="entry name" value="URO-D"/>
    <property type="match status" value="1"/>
</dbReference>
<proteinExistence type="inferred from homology"/>
<comment type="caution">
    <text evidence="8">Lacks conserved residue(s) required for the propagation of feature annotation.</text>
</comment>
<dbReference type="FunFam" id="3.20.20.210:FF:000007">
    <property type="entry name" value="Uroporphyrinogen decarboxylase"/>
    <property type="match status" value="1"/>
</dbReference>
<dbReference type="GO" id="GO:0019353">
    <property type="term" value="P:protoporphyrinogen IX biosynthetic process from glutamate"/>
    <property type="evidence" value="ECO:0007669"/>
    <property type="project" value="TreeGrafter"/>
</dbReference>
<name>A0A1Q2LJI4_9HELI</name>
<dbReference type="Gene3D" id="3.20.20.210">
    <property type="match status" value="1"/>
</dbReference>
<evidence type="ECO:0000256" key="5">
    <source>
        <dbReference type="ARBA" id="ARBA00022793"/>
    </source>
</evidence>
<dbReference type="EMBL" id="CP019645">
    <property type="protein sequence ID" value="AQQ60167.1"/>
    <property type="molecule type" value="Genomic_DNA"/>
</dbReference>
<dbReference type="InterPro" id="IPR000257">
    <property type="entry name" value="Uroporphyrinogen_deCOase"/>
</dbReference>
<keyword evidence="7 8" id="KW-0627">Porphyrin biosynthesis</keyword>
<evidence type="ECO:0000256" key="8">
    <source>
        <dbReference type="HAMAP-Rule" id="MF_00218"/>
    </source>
</evidence>
<evidence type="ECO:0000259" key="11">
    <source>
        <dbReference type="PROSITE" id="PS00906"/>
    </source>
</evidence>
<feature type="binding site" evidence="8">
    <location>
        <position position="315"/>
    </location>
    <ligand>
        <name>substrate</name>
    </ligand>
</feature>
<dbReference type="InterPro" id="IPR038071">
    <property type="entry name" value="UROD/MetE-like_sf"/>
</dbReference>
<dbReference type="PROSITE" id="PS00906">
    <property type="entry name" value="UROD_1"/>
    <property type="match status" value="1"/>
</dbReference>
<evidence type="ECO:0000256" key="9">
    <source>
        <dbReference type="RuleBase" id="RU000554"/>
    </source>
</evidence>
<evidence type="ECO:0000259" key="12">
    <source>
        <dbReference type="PROSITE" id="PS00907"/>
    </source>
</evidence>
<comment type="catalytic activity">
    <reaction evidence="8 9">
        <text>uroporphyrinogen III + 4 H(+) = coproporphyrinogen III + 4 CO2</text>
        <dbReference type="Rhea" id="RHEA:19865"/>
        <dbReference type="ChEBI" id="CHEBI:15378"/>
        <dbReference type="ChEBI" id="CHEBI:16526"/>
        <dbReference type="ChEBI" id="CHEBI:57308"/>
        <dbReference type="ChEBI" id="CHEBI:57309"/>
        <dbReference type="EC" id="4.1.1.37"/>
    </reaction>
</comment>
<dbReference type="UniPathway" id="UPA00251">
    <property type="reaction ID" value="UER00321"/>
</dbReference>
<gene>
    <name evidence="8" type="primary">hemE</name>
    <name evidence="13" type="ORF">XJ32_08775</name>
</gene>
<evidence type="ECO:0000256" key="7">
    <source>
        <dbReference type="ARBA" id="ARBA00023244"/>
    </source>
</evidence>
<dbReference type="PANTHER" id="PTHR21091:SF169">
    <property type="entry name" value="UROPORPHYRINOGEN DECARBOXYLASE"/>
    <property type="match status" value="1"/>
</dbReference>
<dbReference type="SUPFAM" id="SSF51726">
    <property type="entry name" value="UROD/MetE-like"/>
    <property type="match status" value="1"/>
</dbReference>
<comment type="subcellular location">
    <subcellularLocation>
        <location evidence="8">Cytoplasm</location>
    </subcellularLocation>
</comment>
<sequence length="341" mass="38922">MIFIDACLRKKTPYTPIWMMRQAGRYLDEYKATRKRAKNFIDLCQRVDLATEVTLQPIDILDVDAAILFSDILVIPYEMGLPLEFKEGFGPQFLQTITDEESLGMLKSNAHTRLSYVYECVDSVRKRLAKDKALIGFSGAPWTLATYMIEGHGSKSYEKSKKMLYQNPKLLHALLQKLTDEIKQYLSMQIKAGANAVMLFDSWANALEKSKYLEFGWFYLQDIANYLKATFPQIPLIAFPRGVGAFLESLHGKFDVLGIDWQIDMKEAKEKAGDRFVLQGNLEPARLYDYSSMKEGVISILEVMRNSGHIFNLGHGMIKDLPRENAISLVKLVRELSSKYA</sequence>
<protein>
    <recommendedName>
        <fullName evidence="3 8">Uroporphyrinogen decarboxylase</fullName>
        <shortName evidence="8">UPD</shortName>
        <shortName evidence="8">URO-D</shortName>
        <ecNumber evidence="3 8">4.1.1.37</ecNumber>
    </recommendedName>
</protein>
<evidence type="ECO:0000256" key="6">
    <source>
        <dbReference type="ARBA" id="ARBA00023239"/>
    </source>
</evidence>
<feature type="domain" description="Uroporphyrinogen decarboxylase (URO-D)" evidence="11">
    <location>
        <begin position="16"/>
        <end position="25"/>
    </location>
</feature>
<comment type="function">
    <text evidence="8">Catalyzes the decarboxylation of four acetate groups of uroporphyrinogen-III to yield coproporphyrinogen-III.</text>
</comment>
<comment type="similarity">
    <text evidence="2 8 10">Belongs to the uroporphyrinogen decarboxylase family.</text>
</comment>
<evidence type="ECO:0000256" key="3">
    <source>
        <dbReference type="ARBA" id="ARBA00012288"/>
    </source>
</evidence>
<dbReference type="KEGG" id="hbl:XJ32_08775"/>
<feature type="binding site" evidence="8">
    <location>
        <position position="202"/>
    </location>
    <ligand>
        <name>substrate</name>
    </ligand>
</feature>
<dbReference type="GO" id="GO:0004853">
    <property type="term" value="F:uroporphyrinogen decarboxylase activity"/>
    <property type="evidence" value="ECO:0007669"/>
    <property type="project" value="UniProtKB-UniRule"/>
</dbReference>
<comment type="pathway">
    <text evidence="1 8 9">Porphyrin-containing compound metabolism; protoporphyrin-IX biosynthesis; coproporphyrinogen-III from 5-aminolevulinate: step 4/4.</text>
</comment>
<reference evidence="13 14" key="1">
    <citation type="submission" date="2017-02" db="EMBL/GenBank/DDBJ databases">
        <title>Whole genome sequencing of Helicobacter bilis strain AAQJH.</title>
        <authorList>
            <person name="Conlan S."/>
            <person name="Thomas P.J."/>
            <person name="Mullikin J."/>
            <person name="Palmore T.N."/>
            <person name="Frank K.M."/>
            <person name="Segre J.A."/>
        </authorList>
    </citation>
    <scope>NUCLEOTIDE SEQUENCE [LARGE SCALE GENOMIC DNA]</scope>
    <source>
        <strain evidence="13 14">AAQJH</strain>
    </source>
</reference>
<dbReference type="AlphaFoldDB" id="A0A1Q2LJI4"/>